<dbReference type="InterPro" id="IPR052180">
    <property type="entry name" value="NhaC_Na-H+_Antiporter"/>
</dbReference>
<evidence type="ECO:0000256" key="7">
    <source>
        <dbReference type="ARBA" id="ARBA00023136"/>
    </source>
</evidence>
<feature type="transmembrane region" description="Helical" evidence="9">
    <location>
        <begin position="77"/>
        <end position="103"/>
    </location>
</feature>
<comment type="caution">
    <text evidence="12">The sequence shown here is derived from an EMBL/GenBank/DDBJ whole genome shotgun (WGS) entry which is preliminary data.</text>
</comment>
<dbReference type="NCBIfam" id="TIGR00931">
    <property type="entry name" value="antiport_nhaC"/>
    <property type="match status" value="1"/>
</dbReference>
<keyword evidence="3" id="KW-0050">Antiport</keyword>
<accession>A0A549YEZ3</accession>
<gene>
    <name evidence="12" type="primary">nhaC</name>
    <name evidence="11" type="ORF">FFL34_05090</name>
    <name evidence="12" type="ORF">FH966_01245</name>
</gene>
<evidence type="ECO:0000256" key="2">
    <source>
        <dbReference type="ARBA" id="ARBA00022448"/>
    </source>
</evidence>
<evidence type="ECO:0000256" key="9">
    <source>
        <dbReference type="SAM" id="Phobius"/>
    </source>
</evidence>
<evidence type="ECO:0000256" key="3">
    <source>
        <dbReference type="ARBA" id="ARBA00022449"/>
    </source>
</evidence>
<sequence length="475" mass="50370">MEKEATKKPSFMYAFMILVMVIAIISTGMLVFGASIQIMMFTALIAVIPLITRLGYTFKEVEQSAYESMLKALQPGMIILTVGILIGAWMASGTVPSIIYYGIESISPSFFLVITLVLCSVVSLATGASWATVGTAGIAMMGVGHSLGVPVGMTAGAIVSGAFFGDKMSPLSDSTNLSAAVAGAELMDHIKHMLLTTGPAYIITAMIFTVLGLIYGGSSVSSSEVNTLTGYLAENFNLGLIPLIPPAIVITLLVMKKPPVPSIFIGALAGAAVAIAYQGVSVNQVLTTFFDGYYVESGIEMVDTLLQQGGLTSMLPLVALYLFALGLGGILYSYGVLEVILESVVSRIKSRGMLVFVSMFTGYAMLGIGGSFSFSGVMTGTLLKPLFEKFNLRPENLSRIIEDTATQSAPLVPWTAGGLFTAAALGVSPLVYIPFSFLAIFTPMFTLFYGITGYCMKEKKTEKSPHTRIKKLAKV</sequence>
<keyword evidence="6 9" id="KW-1133">Transmembrane helix</keyword>
<name>A0A549YEZ3_9BACI</name>
<keyword evidence="5 9" id="KW-0812">Transmembrane</keyword>
<feature type="transmembrane region" description="Helical" evidence="9">
    <location>
        <begin position="194"/>
        <end position="216"/>
    </location>
</feature>
<feature type="transmembrane region" description="Helical" evidence="9">
    <location>
        <begin position="430"/>
        <end position="451"/>
    </location>
</feature>
<dbReference type="AlphaFoldDB" id="A0A549YEZ3"/>
<evidence type="ECO:0000256" key="8">
    <source>
        <dbReference type="ARBA" id="ARBA00038435"/>
    </source>
</evidence>
<dbReference type="Proteomes" id="UP000319280">
    <property type="component" value="Unassembled WGS sequence"/>
</dbReference>
<dbReference type="GO" id="GO:0015297">
    <property type="term" value="F:antiporter activity"/>
    <property type="evidence" value="ECO:0007669"/>
    <property type="project" value="UniProtKB-KW"/>
</dbReference>
<feature type="transmembrane region" description="Helical" evidence="9">
    <location>
        <begin position="318"/>
        <end position="341"/>
    </location>
</feature>
<feature type="transmembrane region" description="Helical" evidence="9">
    <location>
        <begin position="353"/>
        <end position="374"/>
    </location>
</feature>
<feature type="transmembrane region" description="Helical" evidence="9">
    <location>
        <begin position="109"/>
        <end position="131"/>
    </location>
</feature>
<feature type="domain" description="Na+/H+ antiporter NhaC-like C-terminal" evidence="10">
    <location>
        <begin position="161"/>
        <end position="453"/>
    </location>
</feature>
<dbReference type="OrthoDB" id="9762978at2"/>
<feature type="transmembrane region" description="Helical" evidence="9">
    <location>
        <begin position="12"/>
        <end position="32"/>
    </location>
</feature>
<evidence type="ECO:0000313" key="12">
    <source>
        <dbReference type="EMBL" id="TRM10454.1"/>
    </source>
</evidence>
<comment type="similarity">
    <text evidence="8">Belongs to the NhaC Na(+)/H(+) (TC 2.A.35) antiporter family.</text>
</comment>
<accession>A0A5S3R7B0</accession>
<dbReference type="InterPro" id="IPR018461">
    <property type="entry name" value="Na/H_Antiport_NhaC-like_C"/>
</dbReference>
<keyword evidence="7 9" id="KW-0472">Membrane</keyword>
<dbReference type="RefSeq" id="WP_138602074.1">
    <property type="nucleotide sequence ID" value="NZ_VCIA01000001.1"/>
</dbReference>
<keyword evidence="4" id="KW-1003">Cell membrane</keyword>
<dbReference type="PANTHER" id="PTHR33451">
    <property type="entry name" value="MALATE-2H(+)/NA(+)-LACTATE ANTIPORTER"/>
    <property type="match status" value="1"/>
</dbReference>
<evidence type="ECO:0000256" key="1">
    <source>
        <dbReference type="ARBA" id="ARBA00004651"/>
    </source>
</evidence>
<dbReference type="GO" id="GO:0005886">
    <property type="term" value="C:plasma membrane"/>
    <property type="evidence" value="ECO:0007669"/>
    <property type="project" value="UniProtKB-SubCell"/>
</dbReference>
<dbReference type="PANTHER" id="PTHR33451:SF3">
    <property type="entry name" value="MALATE-2H(+)_NA(+)-LACTATE ANTIPORTER"/>
    <property type="match status" value="1"/>
</dbReference>
<dbReference type="EMBL" id="VCIA01000001">
    <property type="protein sequence ID" value="TMN21553.1"/>
    <property type="molecule type" value="Genomic_DNA"/>
</dbReference>
<dbReference type="Proteomes" id="UP000306980">
    <property type="component" value="Unassembled WGS sequence"/>
</dbReference>
<keyword evidence="2" id="KW-0813">Transport</keyword>
<dbReference type="Pfam" id="PF03553">
    <property type="entry name" value="Na_H_antiporter"/>
    <property type="match status" value="1"/>
</dbReference>
<protein>
    <submittedName>
        <fullName evidence="12">Na+/H+ antiporter NhaC</fullName>
    </submittedName>
</protein>
<proteinExistence type="inferred from homology"/>
<reference evidence="12 14" key="2">
    <citation type="submission" date="2019-07" db="EMBL/GenBank/DDBJ databases">
        <title>Genomic analysis of Lentibacillus sp. NKC851-2.</title>
        <authorList>
            <person name="Oh Y.J."/>
        </authorList>
    </citation>
    <scope>NUCLEOTIDE SEQUENCE [LARGE SCALE GENOMIC DNA]</scope>
    <source>
        <strain evidence="12 14">NKC851-2</strain>
    </source>
</reference>
<feature type="transmembrane region" description="Helical" evidence="9">
    <location>
        <begin position="38"/>
        <end position="56"/>
    </location>
</feature>
<dbReference type="InterPro" id="IPR004770">
    <property type="entry name" value="Na/H_antiport_NhaC"/>
</dbReference>
<comment type="subcellular location">
    <subcellularLocation>
        <location evidence="1">Cell membrane</location>
        <topology evidence="1">Multi-pass membrane protein</topology>
    </subcellularLocation>
</comment>
<keyword evidence="14" id="KW-1185">Reference proteome</keyword>
<evidence type="ECO:0000313" key="13">
    <source>
        <dbReference type="Proteomes" id="UP000306980"/>
    </source>
</evidence>
<evidence type="ECO:0000256" key="5">
    <source>
        <dbReference type="ARBA" id="ARBA00022692"/>
    </source>
</evidence>
<evidence type="ECO:0000256" key="4">
    <source>
        <dbReference type="ARBA" id="ARBA00022475"/>
    </source>
</evidence>
<organism evidence="12 14">
    <name type="scientific">Lentibacillus cibarius</name>
    <dbReference type="NCBI Taxonomy" id="2583219"/>
    <lineage>
        <taxon>Bacteria</taxon>
        <taxon>Bacillati</taxon>
        <taxon>Bacillota</taxon>
        <taxon>Bacilli</taxon>
        <taxon>Bacillales</taxon>
        <taxon>Bacillaceae</taxon>
        <taxon>Lentibacillus</taxon>
    </lineage>
</organism>
<evidence type="ECO:0000259" key="10">
    <source>
        <dbReference type="Pfam" id="PF03553"/>
    </source>
</evidence>
<evidence type="ECO:0000313" key="14">
    <source>
        <dbReference type="Proteomes" id="UP000319280"/>
    </source>
</evidence>
<dbReference type="EMBL" id="VJMZ01000001">
    <property type="protein sequence ID" value="TRM10454.1"/>
    <property type="molecule type" value="Genomic_DNA"/>
</dbReference>
<reference evidence="11 13" key="1">
    <citation type="submission" date="2019-05" db="EMBL/GenBank/DDBJ databases">
        <title>Genomic analysis of Lentibacillus sp. NKC220-2.</title>
        <authorList>
            <person name="Oh Y.J."/>
        </authorList>
    </citation>
    <scope>NUCLEOTIDE SEQUENCE [LARGE SCALE GENOMIC DNA]</scope>
    <source>
        <strain evidence="11 13">NKC220-2</strain>
    </source>
</reference>
<evidence type="ECO:0000256" key="6">
    <source>
        <dbReference type="ARBA" id="ARBA00022989"/>
    </source>
</evidence>
<feature type="transmembrane region" description="Helical" evidence="9">
    <location>
        <begin position="236"/>
        <end position="255"/>
    </location>
</feature>
<evidence type="ECO:0000313" key="11">
    <source>
        <dbReference type="EMBL" id="TMN21553.1"/>
    </source>
</evidence>
<feature type="transmembrane region" description="Helical" evidence="9">
    <location>
        <begin position="262"/>
        <end position="280"/>
    </location>
</feature>